<proteinExistence type="inferred from homology"/>
<comment type="similarity">
    <text evidence="2">Belongs to the formin homology family. Cappuccino subfamily.</text>
</comment>
<keyword evidence="3 5" id="KW-0175">Coiled coil</keyword>
<feature type="region of interest" description="Disordered" evidence="6">
    <location>
        <begin position="1047"/>
        <end position="1090"/>
    </location>
</feature>
<feature type="compositionally biased region" description="Polar residues" evidence="6">
    <location>
        <begin position="1211"/>
        <end position="1222"/>
    </location>
</feature>
<dbReference type="PANTHER" id="PTHR45920">
    <property type="entry name" value="FORMIN HOMOLOGY 2 DOMAIN CONTAINING, ISOFORM I"/>
    <property type="match status" value="1"/>
</dbReference>
<feature type="region of interest" description="Disordered" evidence="6">
    <location>
        <begin position="223"/>
        <end position="245"/>
    </location>
</feature>
<evidence type="ECO:0000256" key="1">
    <source>
        <dbReference type="ARBA" id="ARBA00004123"/>
    </source>
</evidence>
<evidence type="ECO:0000256" key="6">
    <source>
        <dbReference type="SAM" id="MobiDB-lite"/>
    </source>
</evidence>
<evidence type="ECO:0000313" key="9">
    <source>
        <dbReference type="Proteomes" id="UP001479290"/>
    </source>
</evidence>
<dbReference type="Pfam" id="PF02181">
    <property type="entry name" value="FH2"/>
    <property type="match status" value="1"/>
</dbReference>
<dbReference type="SUPFAM" id="SSF101447">
    <property type="entry name" value="Formin homology 2 domain (FH2 domain)"/>
    <property type="match status" value="1"/>
</dbReference>
<dbReference type="Gene3D" id="1.20.58.2220">
    <property type="entry name" value="Formin, FH2 domain"/>
    <property type="match status" value="1"/>
</dbReference>
<dbReference type="PRINTS" id="PR00828">
    <property type="entry name" value="FORMIN"/>
</dbReference>
<gene>
    <name evidence="8" type="ORF">ABG768_014271</name>
</gene>
<comment type="subcellular location">
    <subcellularLocation>
        <location evidence="1">Nucleus</location>
    </subcellularLocation>
</comment>
<evidence type="ECO:0000313" key="8">
    <source>
        <dbReference type="EMBL" id="KAK9956544.1"/>
    </source>
</evidence>
<keyword evidence="4" id="KW-0539">Nucleus</keyword>
<sequence length="1764" mass="197978">MVNTLIRKQTVMEGTSTVLQLYKTIREKNKITKFLPVNNGPGSVTKGRAALKGKALMSSGMKEVGPKTEREGLDKTNEVRNKVLFEDLLDPTADCKAEAIMGNQQGNKNSDLESDHGSGVDLCCTSSLEHKLIISPKSLRKSSRGRKEKKLWMMSSRGVGRRTPMSSTEPLSHKVLKNAKRQCEHECPKMLTELKNKAIAKDSKSFEEDLSSELSEYDNGFEIDSDETQNTHGRMKTTKQEKSQTTDMIQPYRYGNEGMEQQVATSRVRDKTVEVENVIHQVFCTSLDSLRGSTHVSTADGFLHKDSHIPTQHMESFPLELSKVLKKSNIKSGMKNIFFSSSDAVAASLHTVSPPLSRLSSQTSKPLPQYRILPLPEVDEEDYDRIYLYGSTERSTYNGSVSTVIEQSVSWTPSTTTIPTSPTIEENRMHAEEKWPFVHSENLPFCNSVSKHKQSEEDEIIIVPHVSPDHDLTDGFDDQGEDFALIVKILHTNAEEDRTKDQINRSEHQNVNEIDFSSEKEEVDLDLNVMNQRDHYNKTSVVRQTDQDVTDGQADTLSKSLSDVSACDSANRLDKQLEDPAIGTVDNTEPVFREGSLDSDQEFVSKSNNKETVVMELDISSNEELFVEEEPLKDKVCQDVPTDAQSRNNLTEFLITDSMNSSTNNNNDISMQSHQEVSASESKIESDGNLQNTAVVPEEAKAGVNEQILTNYRASSNMDIQATLSHCEVHSLTDKKVLSSNAPLKAKTVVITITRVEALSAGSCDDTEKIHLRDETAGSQAIFNGSSTSSDSNFVEIHPPTSSQENQIRHFETGGAIIECSDLCDTEEQSSSLSELDNKTNSEPEPVPSVIQVETKMHTEGEMKRNEDEIIQDTVLDTDSSSTEKTTEDQTVLSPTTVKEKTLQLSSLFTGLLSPKKEALEEKETTEHPAKRLFSDQSNKKEVKGDFLEQLTQFLSKGEGKRKQESMSSPPLSPIGQEPAEKPETNVEEPVISHSEETNKSANAETALGALKAFFTVKTAKKETSNRMDLDTVKKKINRDKDVLRAFFDRNSSKSPENKETTDSKTEVSEEHTPKRLQTVWPPPKPKNEEEKIGLKYTEAEHQAALLQLKRECNKEVEKLQADFKLELFRLQKKNEEDLSRLAATIASLQREKDKDLHRDHRDVAVSTEDNIKTRTFHSVCIQTDRETFIRSEEAKEAQSRSLDPLPKNADVNSTKNFTGRQKTVPPPAAPPVSPQLQMDRNKIPPPPPPPPPPPGPCTPNVPPLPAPPLDNPGSVPPPPPPPPPPMTGCGLPPPPPLYSTSNPPFGVGIFLSTAADNPPRKPSVEPVCPMKPLYWTRIQIQDNRNDMLWSSLEEPQIINTNEFAELFAKATSPTKRKPLSEAYEKKTKARKVIKLLDGKRSQAVGILISSLHLEMKDIQQAVLNLDNSVVDLDAIEAMYENRAQPEELEKIKKHYETSDEEQVKLLDKPEQFLYELSQIPEFSSRVHCFIFQSKFTDAVASIQRKTEIILHVCKYLLENDSVKEVMGLVLALGNYMNGGSRARGQADGFGLEILPKLKDVKSRENQISLLDYIVSYYLRHFDENAGTEKSIFPLPEPQDVFLSSQVKFDDLSKDLRKMNRDLTVCEKEVQTVCTNSSQEHIHPFKEKMDFFIANAQKELIAVEHQVISAHKSFSYLVEYFGLKSRSGEQDTVPGHVFTLWFEFCNDFKIRWKRENKVISKQRIKEAQQSVRNMTAEKKIETRRANANGLKERLRLKEASLTTS</sequence>
<dbReference type="GO" id="GO:0030866">
    <property type="term" value="P:cortical actin cytoskeleton organization"/>
    <property type="evidence" value="ECO:0007669"/>
    <property type="project" value="TreeGrafter"/>
</dbReference>
<dbReference type="Proteomes" id="UP001479290">
    <property type="component" value="Unassembled WGS sequence"/>
</dbReference>
<feature type="compositionally biased region" description="Basic and acidic residues" evidence="6">
    <location>
        <begin position="1047"/>
        <end position="1074"/>
    </location>
</feature>
<feature type="compositionally biased region" description="Pro residues" evidence="6">
    <location>
        <begin position="1225"/>
        <end position="1234"/>
    </location>
</feature>
<feature type="region of interest" description="Disordered" evidence="6">
    <location>
        <begin position="919"/>
        <end position="938"/>
    </location>
</feature>
<feature type="region of interest" description="Disordered" evidence="6">
    <location>
        <begin position="1193"/>
        <end position="1301"/>
    </location>
</feature>
<dbReference type="InterPro" id="IPR015425">
    <property type="entry name" value="FH2_Formin"/>
</dbReference>
<feature type="region of interest" description="Disordered" evidence="6">
    <location>
        <begin position="828"/>
        <end position="847"/>
    </location>
</feature>
<dbReference type="SMART" id="SM00498">
    <property type="entry name" value="FH2"/>
    <property type="match status" value="1"/>
</dbReference>
<evidence type="ECO:0000256" key="5">
    <source>
        <dbReference type="SAM" id="Coils"/>
    </source>
</evidence>
<organism evidence="8 9">
    <name type="scientific">Culter alburnus</name>
    <name type="common">Topmouth culter</name>
    <dbReference type="NCBI Taxonomy" id="194366"/>
    <lineage>
        <taxon>Eukaryota</taxon>
        <taxon>Metazoa</taxon>
        <taxon>Chordata</taxon>
        <taxon>Craniata</taxon>
        <taxon>Vertebrata</taxon>
        <taxon>Euteleostomi</taxon>
        <taxon>Actinopterygii</taxon>
        <taxon>Neopterygii</taxon>
        <taxon>Teleostei</taxon>
        <taxon>Ostariophysi</taxon>
        <taxon>Cypriniformes</taxon>
        <taxon>Xenocyprididae</taxon>
        <taxon>Xenocypridinae</taxon>
        <taxon>Culter</taxon>
    </lineage>
</organism>
<dbReference type="GO" id="GO:0008017">
    <property type="term" value="F:microtubule binding"/>
    <property type="evidence" value="ECO:0007669"/>
    <property type="project" value="InterPro"/>
</dbReference>
<dbReference type="GO" id="GO:0005737">
    <property type="term" value="C:cytoplasm"/>
    <property type="evidence" value="ECO:0007669"/>
    <property type="project" value="TreeGrafter"/>
</dbReference>
<keyword evidence="9" id="KW-1185">Reference proteome</keyword>
<feature type="compositionally biased region" description="Pro residues" evidence="6">
    <location>
        <begin position="1244"/>
        <end position="1298"/>
    </location>
</feature>
<dbReference type="PROSITE" id="PS51444">
    <property type="entry name" value="FH2"/>
    <property type="match status" value="1"/>
</dbReference>
<dbReference type="InterPro" id="IPR042201">
    <property type="entry name" value="FH2_Formin_sf"/>
</dbReference>
<dbReference type="EMBL" id="JAWDJR010000020">
    <property type="protein sequence ID" value="KAK9956544.1"/>
    <property type="molecule type" value="Genomic_DNA"/>
</dbReference>
<feature type="region of interest" description="Disordered" evidence="6">
    <location>
        <begin position="658"/>
        <end position="689"/>
    </location>
</feature>
<dbReference type="GO" id="GO:0051015">
    <property type="term" value="F:actin filament binding"/>
    <property type="evidence" value="ECO:0007669"/>
    <property type="project" value="TreeGrafter"/>
</dbReference>
<evidence type="ECO:0000256" key="2">
    <source>
        <dbReference type="ARBA" id="ARBA00005271"/>
    </source>
</evidence>
<feature type="coiled-coil region" evidence="5">
    <location>
        <begin position="1103"/>
        <end position="1152"/>
    </location>
</feature>
<name>A0AAW1Z526_CULAL</name>
<dbReference type="GO" id="GO:0005634">
    <property type="term" value="C:nucleus"/>
    <property type="evidence" value="ECO:0007669"/>
    <property type="project" value="UniProtKB-SubCell"/>
</dbReference>
<protein>
    <recommendedName>
        <fullName evidence="7">FH2 domain-containing protein</fullName>
    </recommendedName>
</protein>
<dbReference type="GO" id="GO:0045010">
    <property type="term" value="P:actin nucleation"/>
    <property type="evidence" value="ECO:0007669"/>
    <property type="project" value="InterPro"/>
</dbReference>
<dbReference type="GO" id="GO:0005884">
    <property type="term" value="C:actin filament"/>
    <property type="evidence" value="ECO:0007669"/>
    <property type="project" value="InterPro"/>
</dbReference>
<dbReference type="InterPro" id="IPR001265">
    <property type="entry name" value="Formin_Cappuccino_subfam"/>
</dbReference>
<feature type="domain" description="FH2" evidence="7">
    <location>
        <begin position="1321"/>
        <end position="1734"/>
    </location>
</feature>
<evidence type="ECO:0000256" key="3">
    <source>
        <dbReference type="ARBA" id="ARBA00023054"/>
    </source>
</evidence>
<dbReference type="FunFam" id="1.20.58.2220:FF:000005">
    <property type="entry name" value="Formin 1"/>
    <property type="match status" value="1"/>
</dbReference>
<feature type="region of interest" description="Disordered" evidence="6">
    <location>
        <begin position="956"/>
        <end position="1001"/>
    </location>
</feature>
<feature type="compositionally biased region" description="Low complexity" evidence="6">
    <location>
        <begin position="658"/>
        <end position="671"/>
    </location>
</feature>
<evidence type="ECO:0000256" key="4">
    <source>
        <dbReference type="ARBA" id="ARBA00023242"/>
    </source>
</evidence>
<feature type="compositionally biased region" description="Polar residues" evidence="6">
    <location>
        <begin position="672"/>
        <end position="681"/>
    </location>
</feature>
<dbReference type="PANTHER" id="PTHR45920:SF7">
    <property type="entry name" value="FORMIN-G"/>
    <property type="match status" value="1"/>
</dbReference>
<reference evidence="8 9" key="1">
    <citation type="submission" date="2024-05" db="EMBL/GenBank/DDBJ databases">
        <title>A high-quality chromosomal-level genome assembly of Topmouth culter (Culter alburnus).</title>
        <authorList>
            <person name="Zhao H."/>
        </authorList>
    </citation>
    <scope>NUCLEOTIDE SEQUENCE [LARGE SCALE GENOMIC DNA]</scope>
    <source>
        <strain evidence="8">CATC2023</strain>
        <tissue evidence="8">Muscle</tissue>
    </source>
</reference>
<feature type="region of interest" description="Disordered" evidence="6">
    <location>
        <begin position="872"/>
        <end position="894"/>
    </location>
</feature>
<accession>A0AAW1Z526</accession>
<comment type="caution">
    <text evidence="8">The sequence shown here is derived from an EMBL/GenBank/DDBJ whole genome shotgun (WGS) entry which is preliminary data.</text>
</comment>
<evidence type="ECO:0000259" key="7">
    <source>
        <dbReference type="PROSITE" id="PS51444"/>
    </source>
</evidence>